<dbReference type="PANTHER" id="PTHR31876:SF26">
    <property type="entry name" value="PROTEIN LIKE COV 2"/>
    <property type="match status" value="1"/>
</dbReference>
<evidence type="ECO:0000313" key="3">
    <source>
        <dbReference type="Proteomes" id="UP001324634"/>
    </source>
</evidence>
<dbReference type="EMBL" id="CP139487">
    <property type="protein sequence ID" value="WPU64660.1"/>
    <property type="molecule type" value="Genomic_DNA"/>
</dbReference>
<keyword evidence="1" id="KW-1133">Transmembrane helix</keyword>
<gene>
    <name evidence="2" type="ORF">SOO65_18355</name>
</gene>
<feature type="transmembrane region" description="Helical" evidence="1">
    <location>
        <begin position="146"/>
        <end position="165"/>
    </location>
</feature>
<organism evidence="2 3">
    <name type="scientific">Peredibacter starrii</name>
    <dbReference type="NCBI Taxonomy" id="28202"/>
    <lineage>
        <taxon>Bacteria</taxon>
        <taxon>Pseudomonadati</taxon>
        <taxon>Bdellovibrionota</taxon>
        <taxon>Bacteriovoracia</taxon>
        <taxon>Bacteriovoracales</taxon>
        <taxon>Bacteriovoracaceae</taxon>
        <taxon>Peredibacter</taxon>
    </lineage>
</organism>
<dbReference type="Pfam" id="PF04367">
    <property type="entry name" value="DUF502"/>
    <property type="match status" value="1"/>
</dbReference>
<feature type="transmembrane region" description="Helical" evidence="1">
    <location>
        <begin position="117"/>
        <end position="134"/>
    </location>
</feature>
<dbReference type="RefSeq" id="WP_321393857.1">
    <property type="nucleotide sequence ID" value="NZ_CP139487.1"/>
</dbReference>
<evidence type="ECO:0000256" key="1">
    <source>
        <dbReference type="SAM" id="Phobius"/>
    </source>
</evidence>
<feature type="transmembrane region" description="Helical" evidence="1">
    <location>
        <begin position="49"/>
        <end position="69"/>
    </location>
</feature>
<reference evidence="2 3" key="1">
    <citation type="submission" date="2023-11" db="EMBL/GenBank/DDBJ databases">
        <title>Peredibacter starrii A3.12.</title>
        <authorList>
            <person name="Mitchell R.J."/>
        </authorList>
    </citation>
    <scope>NUCLEOTIDE SEQUENCE [LARGE SCALE GENOMIC DNA]</scope>
    <source>
        <strain evidence="2 3">A3.12</strain>
    </source>
</reference>
<proteinExistence type="predicted"/>
<dbReference type="PANTHER" id="PTHR31876">
    <property type="entry name" value="COV-LIKE PROTEIN 1"/>
    <property type="match status" value="1"/>
</dbReference>
<dbReference type="KEGG" id="psti:SOO65_18355"/>
<accession>A0AAX4HMZ3</accession>
<keyword evidence="1" id="KW-0472">Membrane</keyword>
<dbReference type="Proteomes" id="UP001324634">
    <property type="component" value="Chromosome"/>
</dbReference>
<keyword evidence="1" id="KW-0812">Transmembrane</keyword>
<name>A0AAX4HMZ3_9BACT</name>
<evidence type="ECO:0000313" key="2">
    <source>
        <dbReference type="EMBL" id="WPU64660.1"/>
    </source>
</evidence>
<feature type="transmembrane region" description="Helical" evidence="1">
    <location>
        <begin position="7"/>
        <end position="29"/>
    </location>
</feature>
<protein>
    <submittedName>
        <fullName evidence="2">DUF502 domain-containing protein</fullName>
    </submittedName>
</protein>
<dbReference type="AlphaFoldDB" id="A0AAX4HMZ3"/>
<sequence>MKYLNQIFFKGLIVLLPITLTFYLLFWAIEKVESIFGSTLEYLLGQWLYIPGLGIVVTVALIFLVGLLVNNYITGQFFSWLTNTMEKVPLIKVIYNPLKDLMALIPGRSDKNKPQRVVLVPMPAMGVDVLGLVTREDLSEELPGSGLISVYIPLSYMLGGITILIEREKVKKVDMPVDQALKLSVTAWIKAGDKEKE</sequence>
<dbReference type="InterPro" id="IPR007462">
    <property type="entry name" value="COV1-like"/>
</dbReference>
<keyword evidence="3" id="KW-1185">Reference proteome</keyword>